<dbReference type="AlphaFoldDB" id="A0A051U0Z6"/>
<organism evidence="1 2">
    <name type="scientific">Mycobacterium [tuberculosis] TKK-01-0051</name>
    <dbReference type="NCBI Taxonomy" id="1324261"/>
    <lineage>
        <taxon>Bacteria</taxon>
        <taxon>Bacillati</taxon>
        <taxon>Actinomycetota</taxon>
        <taxon>Actinomycetes</taxon>
        <taxon>Mycobacteriales</taxon>
        <taxon>Mycobacteriaceae</taxon>
        <taxon>Mycobacterium</taxon>
        <taxon>Mycobacterium avium complex (MAC)</taxon>
    </lineage>
</organism>
<gene>
    <name evidence="1" type="ORF">K875_03197</name>
</gene>
<dbReference type="EMBL" id="JLXW01000008">
    <property type="protein sequence ID" value="KBZ62276.1"/>
    <property type="molecule type" value="Genomic_DNA"/>
</dbReference>
<dbReference type="HOGENOM" id="CLU_137390_1_1_11"/>
<dbReference type="SUPFAM" id="SSF52091">
    <property type="entry name" value="SpoIIaa-like"/>
    <property type="match status" value="1"/>
</dbReference>
<accession>A0A051U0Z6</accession>
<dbReference type="InterPro" id="IPR036513">
    <property type="entry name" value="STAS_dom_sf"/>
</dbReference>
<sequence length="127" mass="13770">MIEVLSDMPQGVTGIRISGRLRGDELREARPAIEEMLNAGEIRIVEVIDSDYQGFGPGGLVEDVKLGLGTVLPHHSAFRRIAVVSDKEWVAHTLHALAWMVPGELAVFGLDELERAKQWAAGTGPSS</sequence>
<protein>
    <recommendedName>
        <fullName evidence="3">STAS/SEC14 domain-containing protein</fullName>
    </recommendedName>
</protein>
<proteinExistence type="predicted"/>
<dbReference type="PATRIC" id="fig|1324261.3.peg.3230"/>
<dbReference type="Proteomes" id="UP000025947">
    <property type="component" value="Unassembled WGS sequence"/>
</dbReference>
<name>A0A051U0Z6_9MYCO</name>
<dbReference type="Pfam" id="PF11964">
    <property type="entry name" value="SpoIIAA-like"/>
    <property type="match status" value="1"/>
</dbReference>
<dbReference type="Gene3D" id="3.40.50.10600">
    <property type="entry name" value="SpoIIaa-like domains"/>
    <property type="match status" value="1"/>
</dbReference>
<comment type="caution">
    <text evidence="1">The sequence shown here is derived from an EMBL/GenBank/DDBJ whole genome shotgun (WGS) entry which is preliminary data.</text>
</comment>
<keyword evidence="2" id="KW-1185">Reference proteome</keyword>
<evidence type="ECO:0000313" key="1">
    <source>
        <dbReference type="EMBL" id="KBZ62276.1"/>
    </source>
</evidence>
<dbReference type="InterPro" id="IPR038396">
    <property type="entry name" value="SpoIIAA-like_sf"/>
</dbReference>
<evidence type="ECO:0008006" key="3">
    <source>
        <dbReference type="Google" id="ProtNLM"/>
    </source>
</evidence>
<dbReference type="InterPro" id="IPR021866">
    <property type="entry name" value="SpoIIAA-like"/>
</dbReference>
<reference evidence="1 2" key="1">
    <citation type="submission" date="2014-04" db="EMBL/GenBank/DDBJ databases">
        <title>The Genome Sequence of Mycobacterium tuberculosis TKK-01-0051.</title>
        <authorList>
            <consortium name="The Broad Institute Genomics Platform"/>
            <consortium name="The Broad Institute Genome Sequencing Center for Infectious Disease"/>
            <person name="Earl A.M."/>
            <person name="Cohen K."/>
            <person name="Pym A."/>
            <person name="Bishai W."/>
            <person name="Maharaj K."/>
            <person name="Desjardins C."/>
            <person name="Abeel T."/>
            <person name="Young S."/>
            <person name="Zeng Q."/>
            <person name="Gargeya S."/>
            <person name="Abouelleil A."/>
            <person name="Alvarado L."/>
            <person name="Chapman S.B."/>
            <person name="Gainer-Dewar J."/>
            <person name="Goldberg J."/>
            <person name="Griggs A."/>
            <person name="Gujja S."/>
            <person name="Hansen M."/>
            <person name="Howarth C."/>
            <person name="Imamovic A."/>
            <person name="Larimer J."/>
            <person name="Murphy C."/>
            <person name="Naylor J."/>
            <person name="Pearson M."/>
            <person name="Poon T.W."/>
            <person name="Priest M."/>
            <person name="Roberts A."/>
            <person name="Saif S."/>
            <person name="Shea T."/>
            <person name="Sykes S."/>
            <person name="Wortman J."/>
            <person name="Nusbaum C."/>
            <person name="Birren B."/>
        </authorList>
    </citation>
    <scope>NUCLEOTIDE SEQUENCE [LARGE SCALE GENOMIC DNA]</scope>
    <source>
        <strain evidence="1 2">TKK-01-0051</strain>
    </source>
</reference>
<evidence type="ECO:0000313" key="2">
    <source>
        <dbReference type="Proteomes" id="UP000025947"/>
    </source>
</evidence>
<dbReference type="RefSeq" id="WP_044485806.1">
    <property type="nucleotide sequence ID" value="NZ_KK328284.1"/>
</dbReference>